<reference evidence="1 2" key="1">
    <citation type="submission" date="2020-09" db="EMBL/GenBank/DDBJ databases">
        <title>Paenibacillus sp. strain PR3 16S rRNA gene Genome sequencing and assembly.</title>
        <authorList>
            <person name="Kim J."/>
        </authorList>
    </citation>
    <scope>NUCLEOTIDE SEQUENCE [LARGE SCALE GENOMIC DNA]</scope>
    <source>
        <strain evidence="1 2">PR3</strain>
    </source>
</reference>
<keyword evidence="2" id="KW-1185">Reference proteome</keyword>
<comment type="caution">
    <text evidence="1">The sequence shown here is derived from an EMBL/GenBank/DDBJ whole genome shotgun (WGS) entry which is preliminary data.</text>
</comment>
<dbReference type="RefSeq" id="WP_191204429.1">
    <property type="nucleotide sequence ID" value="NZ_JACXZA010000003.1"/>
</dbReference>
<dbReference type="EMBL" id="JACXZA010000003">
    <property type="protein sequence ID" value="MBD3920190.1"/>
    <property type="molecule type" value="Genomic_DNA"/>
</dbReference>
<gene>
    <name evidence="1" type="ORF">H8B09_15600</name>
</gene>
<protein>
    <recommendedName>
        <fullName evidence="3">ABM domain-containing protein</fullName>
    </recommendedName>
</protein>
<evidence type="ECO:0000313" key="2">
    <source>
        <dbReference type="Proteomes" id="UP000609346"/>
    </source>
</evidence>
<dbReference type="Proteomes" id="UP000609346">
    <property type="component" value="Unassembled WGS sequence"/>
</dbReference>
<organism evidence="1 2">
    <name type="scientific">Paenibacillus terricola</name>
    <dbReference type="NCBI Taxonomy" id="2763503"/>
    <lineage>
        <taxon>Bacteria</taxon>
        <taxon>Bacillati</taxon>
        <taxon>Bacillota</taxon>
        <taxon>Bacilli</taxon>
        <taxon>Bacillales</taxon>
        <taxon>Paenibacillaceae</taxon>
        <taxon>Paenibacillus</taxon>
    </lineage>
</organism>
<accession>A0ABR8MZ20</accession>
<evidence type="ECO:0008006" key="3">
    <source>
        <dbReference type="Google" id="ProtNLM"/>
    </source>
</evidence>
<evidence type="ECO:0000313" key="1">
    <source>
        <dbReference type="EMBL" id="MBD3920190.1"/>
    </source>
</evidence>
<proteinExistence type="predicted"/>
<name>A0ABR8MZ20_9BACL</name>
<sequence length="104" mass="12069">MYICFAEYRIKPEHRASYLSFADELVQSANGSFIVYEGTDQPSLFVELWTAHTEEQADRIKKERCSERSPWRRADSWVQGGREKVHVWTFRPVIPAPADAAPPR</sequence>